<proteinExistence type="predicted"/>
<feature type="transmembrane region" description="Helical" evidence="1">
    <location>
        <begin position="6"/>
        <end position="22"/>
    </location>
</feature>
<sequence length="117" mass="13004">MRPLIVALIFGLIFIACVYIASKGYRGVATSRSEGYGENIPDHVLADPDRRRKLNRMVFFWGALAAALCVPPIVYLAYILSDPNRVLHTRVLIILAIYGLTVTIAAGYPLEKMKNPE</sequence>
<dbReference type="PROSITE" id="PS51257">
    <property type="entry name" value="PROKAR_LIPOPROTEIN"/>
    <property type="match status" value="1"/>
</dbReference>
<name>A0ABS0CAM5_9NOCA</name>
<keyword evidence="1" id="KW-1133">Transmembrane helix</keyword>
<evidence type="ECO:0000313" key="2">
    <source>
        <dbReference type="EMBL" id="MBF6225704.1"/>
    </source>
</evidence>
<keyword evidence="1" id="KW-0472">Membrane</keyword>
<dbReference type="Proteomes" id="UP000807309">
    <property type="component" value="Unassembled WGS sequence"/>
</dbReference>
<dbReference type="EMBL" id="JADLRE010000007">
    <property type="protein sequence ID" value="MBF6225704.1"/>
    <property type="molecule type" value="Genomic_DNA"/>
</dbReference>
<dbReference type="RefSeq" id="WP_195032924.1">
    <property type="nucleotide sequence ID" value="NZ_JADLRE010000007.1"/>
</dbReference>
<feature type="transmembrane region" description="Helical" evidence="1">
    <location>
        <begin position="58"/>
        <end position="79"/>
    </location>
</feature>
<evidence type="ECO:0008006" key="4">
    <source>
        <dbReference type="Google" id="ProtNLM"/>
    </source>
</evidence>
<evidence type="ECO:0000313" key="3">
    <source>
        <dbReference type="Proteomes" id="UP000807309"/>
    </source>
</evidence>
<feature type="transmembrane region" description="Helical" evidence="1">
    <location>
        <begin position="91"/>
        <end position="110"/>
    </location>
</feature>
<organism evidence="2 3">
    <name type="scientific">Nocardia abscessus</name>
    <dbReference type="NCBI Taxonomy" id="120957"/>
    <lineage>
        <taxon>Bacteria</taxon>
        <taxon>Bacillati</taxon>
        <taxon>Actinomycetota</taxon>
        <taxon>Actinomycetes</taxon>
        <taxon>Mycobacteriales</taxon>
        <taxon>Nocardiaceae</taxon>
        <taxon>Nocardia</taxon>
    </lineage>
</organism>
<comment type="caution">
    <text evidence="2">The sequence shown here is derived from an EMBL/GenBank/DDBJ whole genome shotgun (WGS) entry which is preliminary data.</text>
</comment>
<protein>
    <recommendedName>
        <fullName evidence="4">DUF3784 domain-containing protein</fullName>
    </recommendedName>
</protein>
<keyword evidence="3" id="KW-1185">Reference proteome</keyword>
<accession>A0ABS0CAM5</accession>
<keyword evidence="1" id="KW-0812">Transmembrane</keyword>
<gene>
    <name evidence="2" type="ORF">IU470_11395</name>
</gene>
<reference evidence="2 3" key="1">
    <citation type="submission" date="2020-10" db="EMBL/GenBank/DDBJ databases">
        <title>Identification of Nocardia species via Next-generation sequencing and recognition of intraspecies genetic diversity.</title>
        <authorList>
            <person name="Li P."/>
            <person name="Li P."/>
            <person name="Lu B."/>
        </authorList>
    </citation>
    <scope>NUCLEOTIDE SEQUENCE [LARGE SCALE GENOMIC DNA]</scope>
    <source>
        <strain evidence="2 3">N-11</strain>
    </source>
</reference>
<evidence type="ECO:0000256" key="1">
    <source>
        <dbReference type="SAM" id="Phobius"/>
    </source>
</evidence>